<accession>A0A8E2K006</accession>
<gene>
    <name evidence="2" type="ORF">AOQ84DRAFT_358179</name>
</gene>
<organism evidence="2 3">
    <name type="scientific">Glonium stellatum</name>
    <dbReference type="NCBI Taxonomy" id="574774"/>
    <lineage>
        <taxon>Eukaryota</taxon>
        <taxon>Fungi</taxon>
        <taxon>Dikarya</taxon>
        <taxon>Ascomycota</taxon>
        <taxon>Pezizomycotina</taxon>
        <taxon>Dothideomycetes</taxon>
        <taxon>Pleosporomycetidae</taxon>
        <taxon>Gloniales</taxon>
        <taxon>Gloniaceae</taxon>
        <taxon>Glonium</taxon>
    </lineage>
</organism>
<feature type="signal peptide" evidence="1">
    <location>
        <begin position="1"/>
        <end position="18"/>
    </location>
</feature>
<evidence type="ECO:0000256" key="1">
    <source>
        <dbReference type="SAM" id="SignalP"/>
    </source>
</evidence>
<dbReference type="PANTHER" id="PTHR36578:SF2">
    <property type="entry name" value="PA14 DOMAIN-CONTAINING PROTEIN"/>
    <property type="match status" value="1"/>
</dbReference>
<keyword evidence="3" id="KW-1185">Reference proteome</keyword>
<dbReference type="EMBL" id="KV748469">
    <property type="protein sequence ID" value="OCL15259.1"/>
    <property type="molecule type" value="Genomic_DNA"/>
</dbReference>
<dbReference type="Proteomes" id="UP000250140">
    <property type="component" value="Unassembled WGS sequence"/>
</dbReference>
<name>A0A8E2K006_9PEZI</name>
<reference evidence="2 3" key="1">
    <citation type="journal article" date="2016" name="Nat. Commun.">
        <title>Ectomycorrhizal ecology is imprinted in the genome of the dominant symbiotic fungus Cenococcum geophilum.</title>
        <authorList>
            <consortium name="DOE Joint Genome Institute"/>
            <person name="Peter M."/>
            <person name="Kohler A."/>
            <person name="Ohm R.A."/>
            <person name="Kuo A."/>
            <person name="Krutzmann J."/>
            <person name="Morin E."/>
            <person name="Arend M."/>
            <person name="Barry K.W."/>
            <person name="Binder M."/>
            <person name="Choi C."/>
            <person name="Clum A."/>
            <person name="Copeland A."/>
            <person name="Grisel N."/>
            <person name="Haridas S."/>
            <person name="Kipfer T."/>
            <person name="LaButti K."/>
            <person name="Lindquist E."/>
            <person name="Lipzen A."/>
            <person name="Maire R."/>
            <person name="Meier B."/>
            <person name="Mihaltcheva S."/>
            <person name="Molinier V."/>
            <person name="Murat C."/>
            <person name="Poggeler S."/>
            <person name="Quandt C.A."/>
            <person name="Sperisen C."/>
            <person name="Tritt A."/>
            <person name="Tisserant E."/>
            <person name="Crous P.W."/>
            <person name="Henrissat B."/>
            <person name="Nehls U."/>
            <person name="Egli S."/>
            <person name="Spatafora J.W."/>
            <person name="Grigoriev I.V."/>
            <person name="Martin F.M."/>
        </authorList>
    </citation>
    <scope>NUCLEOTIDE SEQUENCE [LARGE SCALE GENOMIC DNA]</scope>
    <source>
        <strain evidence="2 3">CBS 207.34</strain>
    </source>
</reference>
<dbReference type="OrthoDB" id="271448at2759"/>
<protein>
    <submittedName>
        <fullName evidence="2">Uncharacterized protein</fullName>
    </submittedName>
</protein>
<proteinExistence type="predicted"/>
<feature type="chain" id="PRO_5034523768" evidence="1">
    <location>
        <begin position="19"/>
        <end position="708"/>
    </location>
</feature>
<dbReference type="AlphaFoldDB" id="A0A8E2K006"/>
<evidence type="ECO:0000313" key="2">
    <source>
        <dbReference type="EMBL" id="OCL15259.1"/>
    </source>
</evidence>
<dbReference type="PANTHER" id="PTHR36578">
    <property type="entry name" value="CHROMOSOME 15, WHOLE GENOME SHOTGUN SEQUENCE"/>
    <property type="match status" value="1"/>
</dbReference>
<keyword evidence="1" id="KW-0732">Signal</keyword>
<evidence type="ECO:0000313" key="3">
    <source>
        <dbReference type="Proteomes" id="UP000250140"/>
    </source>
</evidence>
<sequence>MRSFLLLGALAVVGRALPQEIQWEAVDEAPAAPSASVPIGAAAQTVAYDPDLAASSAAAEIVAAPLPQVTQPAKRGMERRAACAAQPTGAGPIPSPDTAANFLSFPDFAAAASAAPTPSGYSNTFTNLQASNNAYGYLGFTTLSSYDSLACAAKCNSITGCSAFNLYFERDPTLEPATGCTNPPSTTVIKCVFWGGPVSADNAKNKGQWRNQFQVVIAGSNGYVSNSIAPQDGYTGPTYLGTAAINAPLDCAGGDTFMGSKVFTSGPFDAGLCSAACTAQSQYNLRHPPATGNPSTCQFYNTYILLKNGVSVGQYCAMYTQAWNSTWATNTGQYRGTDKYTIAYSYSFVNSTDPGRPAIPCPVASATSVIKAQTLQPYCSSLLGYTTPLTTVVSTESTAVPSTTIVDTSIPLTTTTVTTTSLIAVTQIRKRDLPKPTGTCTDDHTFKPTVVRRDELAPLETDESGKYIDVIAWNNQTTPAAVRRDAIPAGLSGFPASVISSACSLQATPVTTVSSIYTTTTATYTSGEVYTTTVLATSTVTETSTVLSTTTILVASSAPTGAIGYMTFNPEINTGANYCLSDDATHMTDNWFQKAKRETFIVTADGYLYSVTNDSYYYIITTSQSTLLYWTRNKATAMQIFSVGPADANGRTLLKMKDVSTGNFYKFCLSTSASGNGNAGAGMHFFAYKQTGTFATYCKAVDMYVQAV</sequence>